<sequence length="296" mass="32441">MKNPFARLLHHYTYNLKLKNKLVISHAILLMVPTAVVTGFLYARMYGIVMDDTIRSEQALATQTVGTIESLVDNAVHAGEVMARTGLVLDLFNVPLEQAGTHQPQRSRVDSLYRLASNLVDHSFITDIRIYYDDASYEDLSRYNQGRHPLFLPVSGLDSPWIGQFESSSEELMLCPGELLSESEIGECGGLASILRLSYSRTGSNVTVPPQASAYVAVYFSPGYPGGRAGGKYLGPGCVHLHCEQPGYPGGRNVPGSGRAVFPSLSPAVQPPGRRPDLFSGEFSGWSRLQRLFSYP</sequence>
<evidence type="ECO:0000256" key="1">
    <source>
        <dbReference type="SAM" id="Phobius"/>
    </source>
</evidence>
<reference evidence="2 3" key="1">
    <citation type="submission" date="2009-01" db="EMBL/GenBank/DDBJ databases">
        <authorList>
            <person name="Fulton L."/>
            <person name="Clifton S."/>
            <person name="Fulton B."/>
            <person name="Xu J."/>
            <person name="Minx P."/>
            <person name="Pepin K.H."/>
            <person name="Johnson M."/>
            <person name="Bhonagiri V."/>
            <person name="Nash W.E."/>
            <person name="Mardis E.R."/>
            <person name="Wilson R.K."/>
        </authorList>
    </citation>
    <scope>NUCLEOTIDE SEQUENCE [LARGE SCALE GENOMIC DNA]</scope>
    <source>
        <strain evidence="2 3">DSM 15981</strain>
    </source>
</reference>
<dbReference type="Proteomes" id="UP000004756">
    <property type="component" value="Unassembled WGS sequence"/>
</dbReference>
<proteinExistence type="predicted"/>
<comment type="caution">
    <text evidence="2">The sequence shown here is derived from an EMBL/GenBank/DDBJ whole genome shotgun (WGS) entry which is preliminary data.</text>
</comment>
<evidence type="ECO:0000313" key="3">
    <source>
        <dbReference type="Proteomes" id="UP000004756"/>
    </source>
</evidence>
<protein>
    <submittedName>
        <fullName evidence="2">Uncharacterized protein</fullName>
    </submittedName>
</protein>
<reference evidence="2 3" key="2">
    <citation type="submission" date="2009-02" db="EMBL/GenBank/DDBJ databases">
        <title>Draft genome sequence of Clostridium asparagiforme (DSM 15981).</title>
        <authorList>
            <person name="Sudarsanam P."/>
            <person name="Ley R."/>
            <person name="Guruge J."/>
            <person name="Turnbaugh P.J."/>
            <person name="Mahowald M."/>
            <person name="Liep D."/>
            <person name="Gordon J."/>
        </authorList>
    </citation>
    <scope>NUCLEOTIDE SEQUENCE [LARGE SCALE GENOMIC DNA]</scope>
    <source>
        <strain evidence="2 3">DSM 15981</strain>
    </source>
</reference>
<organism evidence="2 3">
    <name type="scientific">[Clostridium] asparagiforme DSM 15981</name>
    <dbReference type="NCBI Taxonomy" id="518636"/>
    <lineage>
        <taxon>Bacteria</taxon>
        <taxon>Bacillati</taxon>
        <taxon>Bacillota</taxon>
        <taxon>Clostridia</taxon>
        <taxon>Lachnospirales</taxon>
        <taxon>Lachnospiraceae</taxon>
        <taxon>Enterocloster</taxon>
    </lineage>
</organism>
<gene>
    <name evidence="2" type="ORF">CLOSTASPAR_02928</name>
</gene>
<accession>C0D0Z1</accession>
<keyword evidence="1" id="KW-0812">Transmembrane</keyword>
<dbReference type="HOGENOM" id="CLU_939092_0_0_9"/>
<name>C0D0Z1_9FIRM</name>
<keyword evidence="1" id="KW-0472">Membrane</keyword>
<dbReference type="EMBL" id="ACCJ01000195">
    <property type="protein sequence ID" value="EEG55003.1"/>
    <property type="molecule type" value="Genomic_DNA"/>
</dbReference>
<keyword evidence="3" id="KW-1185">Reference proteome</keyword>
<evidence type="ECO:0000313" key="2">
    <source>
        <dbReference type="EMBL" id="EEG55003.1"/>
    </source>
</evidence>
<feature type="transmembrane region" description="Helical" evidence="1">
    <location>
        <begin position="23"/>
        <end position="43"/>
    </location>
</feature>
<dbReference type="RefSeq" id="WP_007711793.1">
    <property type="nucleotide sequence ID" value="NZ_GG657592.1"/>
</dbReference>
<keyword evidence="1" id="KW-1133">Transmembrane helix</keyword>
<dbReference type="AlphaFoldDB" id="C0D0Z1"/>